<dbReference type="InterPro" id="IPR027417">
    <property type="entry name" value="P-loop_NTPase"/>
</dbReference>
<dbReference type="InterPro" id="IPR003593">
    <property type="entry name" value="AAA+_ATPase"/>
</dbReference>
<keyword evidence="11" id="KW-1185">Reference proteome</keyword>
<keyword evidence="5" id="KW-0547">Nucleotide-binding</keyword>
<keyword evidence="6 10" id="KW-0067">ATP-binding</keyword>
<evidence type="ECO:0000256" key="1">
    <source>
        <dbReference type="ARBA" id="ARBA00004202"/>
    </source>
</evidence>
<evidence type="ECO:0000256" key="2">
    <source>
        <dbReference type="ARBA" id="ARBA00022448"/>
    </source>
</evidence>
<name>A0A511X0K9_9BACI</name>
<dbReference type="InterPro" id="IPR050107">
    <property type="entry name" value="ABC_carbohydrate_import_ATPase"/>
</dbReference>
<accession>A0A511X0K9</accession>
<dbReference type="PANTHER" id="PTHR43790">
    <property type="entry name" value="CARBOHYDRATE TRANSPORT ATP-BINDING PROTEIN MG119-RELATED"/>
    <property type="match status" value="1"/>
</dbReference>
<dbReference type="GO" id="GO:0005886">
    <property type="term" value="C:plasma membrane"/>
    <property type="evidence" value="ECO:0007669"/>
    <property type="project" value="UniProtKB-SubCell"/>
</dbReference>
<dbReference type="PANTHER" id="PTHR43790:SF4">
    <property type="entry name" value="GUANOSINE IMPORT ATP-BINDING PROTEIN NUPO"/>
    <property type="match status" value="1"/>
</dbReference>
<dbReference type="SMART" id="SM00382">
    <property type="entry name" value="AAA"/>
    <property type="match status" value="1"/>
</dbReference>
<feature type="domain" description="ABC transporter" evidence="9">
    <location>
        <begin position="260"/>
        <end position="504"/>
    </location>
</feature>
<dbReference type="SUPFAM" id="SSF52540">
    <property type="entry name" value="P-loop containing nucleoside triphosphate hydrolases"/>
    <property type="match status" value="2"/>
</dbReference>
<evidence type="ECO:0000259" key="9">
    <source>
        <dbReference type="PROSITE" id="PS50893"/>
    </source>
</evidence>
<dbReference type="GO" id="GO:0016887">
    <property type="term" value="F:ATP hydrolysis activity"/>
    <property type="evidence" value="ECO:0007669"/>
    <property type="project" value="InterPro"/>
</dbReference>
<feature type="domain" description="ABC transporter" evidence="9">
    <location>
        <begin position="8"/>
        <end position="243"/>
    </location>
</feature>
<proteinExistence type="predicted"/>
<evidence type="ECO:0000256" key="4">
    <source>
        <dbReference type="ARBA" id="ARBA00022737"/>
    </source>
</evidence>
<keyword evidence="7" id="KW-1278">Translocase</keyword>
<keyword evidence="8" id="KW-0472">Membrane</keyword>
<dbReference type="Pfam" id="PF00005">
    <property type="entry name" value="ABC_tran"/>
    <property type="match status" value="2"/>
</dbReference>
<evidence type="ECO:0000313" key="10">
    <source>
        <dbReference type="EMBL" id="GEN56475.1"/>
    </source>
</evidence>
<dbReference type="Gene3D" id="3.40.50.300">
    <property type="entry name" value="P-loop containing nucleotide triphosphate hydrolases"/>
    <property type="match status" value="2"/>
</dbReference>
<dbReference type="EMBL" id="BJYE01000008">
    <property type="protein sequence ID" value="GEN56475.1"/>
    <property type="molecule type" value="Genomic_DNA"/>
</dbReference>
<protein>
    <submittedName>
        <fullName evidence="10">ABC transporter ATP-binding protein</fullName>
    </submittedName>
</protein>
<comment type="subcellular location">
    <subcellularLocation>
        <location evidence="1">Cell membrane</location>
        <topology evidence="1">Peripheral membrane protein</topology>
    </subcellularLocation>
</comment>
<dbReference type="CDD" id="cd03216">
    <property type="entry name" value="ABC_Carb_Monos_I"/>
    <property type="match status" value="1"/>
</dbReference>
<reference evidence="10 11" key="1">
    <citation type="submission" date="2019-07" db="EMBL/GenBank/DDBJ databases">
        <title>Whole genome shotgun sequence of Halolactibacillus alkaliphilus NBRC 103919.</title>
        <authorList>
            <person name="Hosoyama A."/>
            <person name="Uohara A."/>
            <person name="Ohji S."/>
            <person name="Ichikawa N."/>
        </authorList>
    </citation>
    <scope>NUCLEOTIDE SEQUENCE [LARGE SCALE GENOMIC DNA]</scope>
    <source>
        <strain evidence="10 11">NBRC 103919</strain>
    </source>
</reference>
<comment type="caution">
    <text evidence="10">The sequence shown here is derived from an EMBL/GenBank/DDBJ whole genome shotgun (WGS) entry which is preliminary data.</text>
</comment>
<gene>
    <name evidence="10" type="ORF">HAL01_09390</name>
</gene>
<dbReference type="STRING" id="442899.SAMN05720591_10177"/>
<dbReference type="OrthoDB" id="9771863at2"/>
<organism evidence="10 11">
    <name type="scientific">Halolactibacillus alkaliphilus</name>
    <dbReference type="NCBI Taxonomy" id="442899"/>
    <lineage>
        <taxon>Bacteria</taxon>
        <taxon>Bacillati</taxon>
        <taxon>Bacillota</taxon>
        <taxon>Bacilli</taxon>
        <taxon>Bacillales</taxon>
        <taxon>Bacillaceae</taxon>
        <taxon>Halolactibacillus</taxon>
    </lineage>
</organism>
<evidence type="ECO:0000256" key="5">
    <source>
        <dbReference type="ARBA" id="ARBA00022741"/>
    </source>
</evidence>
<dbReference type="RefSeq" id="WP_089799046.1">
    <property type="nucleotide sequence ID" value="NZ_BJYE01000008.1"/>
</dbReference>
<dbReference type="Proteomes" id="UP000321400">
    <property type="component" value="Unassembled WGS sequence"/>
</dbReference>
<evidence type="ECO:0000256" key="7">
    <source>
        <dbReference type="ARBA" id="ARBA00022967"/>
    </source>
</evidence>
<dbReference type="FunFam" id="3.40.50.300:FF:000127">
    <property type="entry name" value="Ribose import ATP-binding protein RbsA"/>
    <property type="match status" value="1"/>
</dbReference>
<evidence type="ECO:0000256" key="3">
    <source>
        <dbReference type="ARBA" id="ARBA00022475"/>
    </source>
</evidence>
<dbReference type="AlphaFoldDB" id="A0A511X0K9"/>
<dbReference type="GO" id="GO:0005524">
    <property type="term" value="F:ATP binding"/>
    <property type="evidence" value="ECO:0007669"/>
    <property type="project" value="UniProtKB-KW"/>
</dbReference>
<sequence>MKRVEKVLELKNISKKFGEFYANKNINLEIGRGQIHALLGENGAGKSTLMSTVFGLHQPDGGEIYVYERQIKIENPNHAIKLGIGMVHQHFKLVEDFTVTENIILGMEPKIGHRINMKSATKEVKDLSEKYGLKVDPNSKVENLAVGVQQKVEILKALYRGANILIFDEPTAVLTPDEIGELLDIMKTLVAEGKSIVLITHKLNEIMSVADKCTVIRRGEYIKTVDIKDTDENELAQLMVGKTISKQLDKNPFNPADKILEINHLHLVSKSGRKILDDVSLTVHGGEVLGIAGVDGNGQSELVESIVNMIETNTGEIKIKGQSTKGKSIRDIFESGVSYVPADRHKHGLVLDKNISENLILIEYYKKQYNDGLNLKKMLIRDEGKQKMQAFDIRAESEATIVRGMSGGNQQKVILAREISRNPELLIIVQPTRGLDIGAINFIHNQIIRLRDQGVAILLVSFELEELLSLSDRINIIFDGKIIGQVDPNNTNDTELGLMMAGKGV</sequence>
<keyword evidence="4" id="KW-0677">Repeat</keyword>
<dbReference type="PROSITE" id="PS00211">
    <property type="entry name" value="ABC_TRANSPORTER_1"/>
    <property type="match status" value="1"/>
</dbReference>
<evidence type="ECO:0000256" key="8">
    <source>
        <dbReference type="ARBA" id="ARBA00023136"/>
    </source>
</evidence>
<dbReference type="InterPro" id="IPR017871">
    <property type="entry name" value="ABC_transporter-like_CS"/>
</dbReference>
<evidence type="ECO:0000256" key="6">
    <source>
        <dbReference type="ARBA" id="ARBA00022840"/>
    </source>
</evidence>
<keyword evidence="2" id="KW-0813">Transport</keyword>
<keyword evidence="3" id="KW-1003">Cell membrane</keyword>
<dbReference type="InterPro" id="IPR003439">
    <property type="entry name" value="ABC_transporter-like_ATP-bd"/>
</dbReference>
<dbReference type="CDD" id="cd03215">
    <property type="entry name" value="ABC_Carb_Monos_II"/>
    <property type="match status" value="1"/>
</dbReference>
<dbReference type="PROSITE" id="PS50893">
    <property type="entry name" value="ABC_TRANSPORTER_2"/>
    <property type="match status" value="2"/>
</dbReference>
<evidence type="ECO:0000313" key="11">
    <source>
        <dbReference type="Proteomes" id="UP000321400"/>
    </source>
</evidence>